<evidence type="ECO:0000313" key="1">
    <source>
        <dbReference type="EMBL" id="KAI6298831.1"/>
    </source>
</evidence>
<organism evidence="1 2">
    <name type="scientific">Pyricularia grisea</name>
    <name type="common">Crabgrass-specific blast fungus</name>
    <name type="synonym">Magnaporthe grisea</name>
    <dbReference type="NCBI Taxonomy" id="148305"/>
    <lineage>
        <taxon>Eukaryota</taxon>
        <taxon>Fungi</taxon>
        <taxon>Dikarya</taxon>
        <taxon>Ascomycota</taxon>
        <taxon>Pezizomycotina</taxon>
        <taxon>Sordariomycetes</taxon>
        <taxon>Sordariomycetidae</taxon>
        <taxon>Magnaporthales</taxon>
        <taxon>Pyriculariaceae</taxon>
        <taxon>Pyricularia</taxon>
    </lineage>
</organism>
<dbReference type="EMBL" id="JABSND010000081">
    <property type="protein sequence ID" value="KAI6298831.1"/>
    <property type="molecule type" value="Genomic_DNA"/>
</dbReference>
<protein>
    <submittedName>
        <fullName evidence="1">Uncharacterized protein</fullName>
    </submittedName>
</protein>
<keyword evidence="2" id="KW-1185">Reference proteome</keyword>
<sequence>MTDVRAINQSRLNIKVPKALCGREFYPHVGVCSTMWDVAALGPEALSHNRARVSGFIAAGTVFGELLNSGAIHQESWADNQDSARKILAFFGNSPHPMLTIQRELHSQKP</sequence>
<evidence type="ECO:0000313" key="2">
    <source>
        <dbReference type="Proteomes" id="UP001059893"/>
    </source>
</evidence>
<reference evidence="1" key="1">
    <citation type="submission" date="2021-01" db="EMBL/GenBank/DDBJ databases">
        <title>Deciphering the adaptive evolutionary patterns associated with biogeogrpahic diversity in the finger millet blast pathogen Magnaporthe oryzae in Eastern Africa.</title>
        <authorList>
            <person name="Onyema G."/>
            <person name="Shittu T.A."/>
            <person name="Dodsworth S."/>
            <person name="Devilliers S."/>
            <person name="Muthumeenakshi S."/>
            <person name="Sreenivasaprasad S."/>
        </authorList>
    </citation>
    <scope>NUCLEOTIDE SEQUENCE</scope>
    <source>
        <strain evidence="1">D15/s37</strain>
    </source>
</reference>
<accession>A0ABQ8NLD1</accession>
<dbReference type="Proteomes" id="UP001059893">
    <property type="component" value="Unassembled WGS sequence"/>
</dbReference>
<gene>
    <name evidence="1" type="ORF">MCOR33_005115</name>
</gene>
<name>A0ABQ8NLD1_PYRGI</name>
<comment type="caution">
    <text evidence="1">The sequence shown here is derived from an EMBL/GenBank/DDBJ whole genome shotgun (WGS) entry which is preliminary data.</text>
</comment>
<proteinExistence type="predicted"/>